<dbReference type="NCBIfam" id="NF007972">
    <property type="entry name" value="PRK10696.1"/>
    <property type="match status" value="1"/>
</dbReference>
<dbReference type="GO" id="GO:0051539">
    <property type="term" value="F:4 iron, 4 sulfur cluster binding"/>
    <property type="evidence" value="ECO:0007669"/>
    <property type="project" value="UniProtKB-UniRule"/>
</dbReference>
<evidence type="ECO:0000256" key="7">
    <source>
        <dbReference type="ARBA" id="ARBA00022741"/>
    </source>
</evidence>
<feature type="short sequence motif" description="PP-loop motif" evidence="13">
    <location>
        <begin position="152"/>
        <end position="157"/>
    </location>
</feature>
<dbReference type="GO" id="GO:0034227">
    <property type="term" value="P:tRNA thio-modification"/>
    <property type="evidence" value="ECO:0007669"/>
    <property type="project" value="UniProtKB-UniRule"/>
</dbReference>
<keyword evidence="1 13" id="KW-0004">4Fe-4S</keyword>
<dbReference type="GO" id="GO:0005524">
    <property type="term" value="F:ATP binding"/>
    <property type="evidence" value="ECO:0007669"/>
    <property type="project" value="UniProtKB-UniRule"/>
</dbReference>
<dbReference type="Proteomes" id="UP000639274">
    <property type="component" value="Chromosome"/>
</dbReference>
<comment type="cofactor">
    <cofactor evidence="13">
        <name>[4Fe-4S] cluster</name>
        <dbReference type="ChEBI" id="CHEBI:49883"/>
    </cofactor>
    <text evidence="13">Binds 1 [4Fe-4S] cluster per subunit. The cluster is chelated by three Cys residues, the fourth Fe has a free coordination site that may bind a sulfur atom transferred from the persulfide of IscS.</text>
</comment>
<sequence>MPVPARATRGRFHFASLFSPSHVPRGARVAARVAFRIADCNGRSGRHTGCKKYDRCPVQTVDHPTCVAYLAAVAWAATGRILARPVAPAPRRSALSIRPVNILLPLVEPQPRAQRREHERHKLAKRLRHQVGRAIADFGMIEDGDKVMVCLSGGKDSYTMLDILRQLQLKAPVKFELVAVNLDQKQPDFPAHVLPQYLESLGVDFTIIEQDTYSVVKRVVPEGKTMCSLCSRLRRGALYAHAAAHGFTKIALGHHRDDLVSTFFLNLFFHAKMGGMAPKLLSDDGQHVVIRPLAYVREEDIAAYAQARQFPIIPCNLCGSQENLQRKQIRRMMEAWEKESPGRIETIARALGDVRPAQLSDPALFDFPALGRRGQTPLPDAHAWLAGEPHASGDDDPDGRGLDGHDPAGCAPP</sequence>
<feature type="binding site" evidence="13">
    <location>
        <position position="227"/>
    </location>
    <ligand>
        <name>[4Fe-4S] cluster</name>
        <dbReference type="ChEBI" id="CHEBI:49883"/>
    </ligand>
</feature>
<evidence type="ECO:0000256" key="5">
    <source>
        <dbReference type="ARBA" id="ARBA00022694"/>
    </source>
</evidence>
<keyword evidence="7 13" id="KW-0547">Nucleotide-binding</keyword>
<keyword evidence="5 13" id="KW-0819">tRNA processing</keyword>
<keyword evidence="12 13" id="KW-0411">Iron-sulfur</keyword>
<dbReference type="GO" id="GO:0016783">
    <property type="term" value="F:sulfurtransferase activity"/>
    <property type="evidence" value="ECO:0007669"/>
    <property type="project" value="UniProtKB-UniRule"/>
</dbReference>
<proteinExistence type="inferred from homology"/>
<evidence type="ECO:0000256" key="1">
    <source>
        <dbReference type="ARBA" id="ARBA00022485"/>
    </source>
</evidence>
<feature type="binding site" evidence="13">
    <location>
        <position position="230"/>
    </location>
    <ligand>
        <name>[4Fe-4S] cluster</name>
        <dbReference type="ChEBI" id="CHEBI:49883"/>
    </ligand>
</feature>
<keyword evidence="6 13" id="KW-0479">Metal-binding</keyword>
<evidence type="ECO:0000256" key="2">
    <source>
        <dbReference type="ARBA" id="ARBA00022490"/>
    </source>
</evidence>
<keyword evidence="11 13" id="KW-0408">Iron</keyword>
<feature type="domain" description="tRNA(Ile)-lysidine/2-thiocytidine synthase N-terminal" evidence="15">
    <location>
        <begin position="146"/>
        <end position="313"/>
    </location>
</feature>
<evidence type="ECO:0000256" key="4">
    <source>
        <dbReference type="ARBA" id="ARBA00022679"/>
    </source>
</evidence>
<dbReference type="InterPro" id="IPR012089">
    <property type="entry name" value="tRNA_Cyd_32_2_STrfase"/>
</dbReference>
<evidence type="ECO:0000256" key="10">
    <source>
        <dbReference type="ARBA" id="ARBA00022884"/>
    </source>
</evidence>
<evidence type="ECO:0000256" key="12">
    <source>
        <dbReference type="ARBA" id="ARBA00023014"/>
    </source>
</evidence>
<comment type="subunit">
    <text evidence="13">Homodimer.</text>
</comment>
<evidence type="ECO:0000256" key="8">
    <source>
        <dbReference type="ARBA" id="ARBA00022840"/>
    </source>
</evidence>
<organism evidence="16 17">
    <name type="scientific">Agrilutibacter solisilvae</name>
    <dbReference type="NCBI Taxonomy" id="2763317"/>
    <lineage>
        <taxon>Bacteria</taxon>
        <taxon>Pseudomonadati</taxon>
        <taxon>Pseudomonadota</taxon>
        <taxon>Gammaproteobacteria</taxon>
        <taxon>Lysobacterales</taxon>
        <taxon>Lysobacteraceae</taxon>
        <taxon>Agrilutibacter</taxon>
    </lineage>
</organism>
<evidence type="ECO:0000313" key="17">
    <source>
        <dbReference type="Proteomes" id="UP000639274"/>
    </source>
</evidence>
<comment type="pathway">
    <text evidence="13">tRNA modification.</text>
</comment>
<comment type="function">
    <text evidence="13">Catalyzes the ATP-dependent 2-thiolation of cytidine in position 32 of tRNA, to form 2-thiocytidine (s(2)C32). The sulfur atoms are provided by the cysteine/cysteine desulfurase (IscS) system.</text>
</comment>
<dbReference type="Pfam" id="PF01171">
    <property type="entry name" value="ATP_bind_3"/>
    <property type="match status" value="1"/>
</dbReference>
<evidence type="ECO:0000256" key="13">
    <source>
        <dbReference type="HAMAP-Rule" id="MF_01850"/>
    </source>
</evidence>
<dbReference type="EMBL" id="CP071518">
    <property type="protein sequence ID" value="QSX79243.1"/>
    <property type="molecule type" value="Genomic_DNA"/>
</dbReference>
<dbReference type="PANTHER" id="PTHR43686:SF1">
    <property type="entry name" value="AMINOTRAN_5 DOMAIN-CONTAINING PROTEIN"/>
    <property type="match status" value="1"/>
</dbReference>
<protein>
    <recommendedName>
        <fullName evidence="13">tRNA-cytidine(32) 2-sulfurtransferase</fullName>
        <ecNumber evidence="13">2.8.1.-</ecNumber>
    </recommendedName>
    <alternativeName>
        <fullName evidence="13">Two-thiocytidine biosynthesis protein A</fullName>
    </alternativeName>
    <alternativeName>
        <fullName evidence="13">tRNA 2-thiocytidine biosynthesis protein TtcA</fullName>
    </alternativeName>
</protein>
<comment type="cofactor">
    <cofactor evidence="13">
        <name>Mg(2+)</name>
        <dbReference type="ChEBI" id="CHEBI:18420"/>
    </cofactor>
</comment>
<dbReference type="Gene3D" id="3.40.50.620">
    <property type="entry name" value="HUPs"/>
    <property type="match status" value="1"/>
</dbReference>
<evidence type="ECO:0000256" key="9">
    <source>
        <dbReference type="ARBA" id="ARBA00022842"/>
    </source>
</evidence>
<evidence type="ECO:0000313" key="16">
    <source>
        <dbReference type="EMBL" id="QSX79243.1"/>
    </source>
</evidence>
<dbReference type="InterPro" id="IPR011063">
    <property type="entry name" value="TilS/TtcA_N"/>
</dbReference>
<comment type="miscellaneous">
    <text evidence="13">The thiolation reaction likely consists of two steps: a first activation step by ATP to form an adenylated intermediate of the target base of tRNA, and a second nucleophilic substitution step of the sulfur (S) atom supplied by the hydrosulfide attached to the Fe-S cluster.</text>
</comment>
<keyword evidence="17" id="KW-1185">Reference proteome</keyword>
<evidence type="ECO:0000256" key="3">
    <source>
        <dbReference type="ARBA" id="ARBA00022555"/>
    </source>
</evidence>
<comment type="similarity">
    <text evidence="13">Belongs to the TtcA family.</text>
</comment>
<evidence type="ECO:0000256" key="6">
    <source>
        <dbReference type="ARBA" id="ARBA00022723"/>
    </source>
</evidence>
<evidence type="ECO:0000256" key="14">
    <source>
        <dbReference type="SAM" id="MobiDB-lite"/>
    </source>
</evidence>
<dbReference type="KEGG" id="lsf:I8J32_004990"/>
<accession>A0A974Y0Y3</accession>
<keyword evidence="10 13" id="KW-0694">RNA-binding</keyword>
<feature type="region of interest" description="Disordered" evidence="14">
    <location>
        <begin position="377"/>
        <end position="413"/>
    </location>
</feature>
<dbReference type="InterPro" id="IPR014729">
    <property type="entry name" value="Rossmann-like_a/b/a_fold"/>
</dbReference>
<comment type="catalytic activity">
    <reaction evidence="13">
        <text>cytidine(32) in tRNA + S-sulfanyl-L-cysteinyl-[cysteine desulfurase] + AH2 + ATP = 2-thiocytidine(32) in tRNA + L-cysteinyl-[cysteine desulfurase] + A + AMP + diphosphate + H(+)</text>
        <dbReference type="Rhea" id="RHEA:57048"/>
        <dbReference type="Rhea" id="RHEA-COMP:10288"/>
        <dbReference type="Rhea" id="RHEA-COMP:12157"/>
        <dbReference type="Rhea" id="RHEA-COMP:12158"/>
        <dbReference type="Rhea" id="RHEA-COMP:14821"/>
        <dbReference type="ChEBI" id="CHEBI:13193"/>
        <dbReference type="ChEBI" id="CHEBI:15378"/>
        <dbReference type="ChEBI" id="CHEBI:17499"/>
        <dbReference type="ChEBI" id="CHEBI:29950"/>
        <dbReference type="ChEBI" id="CHEBI:30616"/>
        <dbReference type="ChEBI" id="CHEBI:33019"/>
        <dbReference type="ChEBI" id="CHEBI:61963"/>
        <dbReference type="ChEBI" id="CHEBI:82748"/>
        <dbReference type="ChEBI" id="CHEBI:141453"/>
        <dbReference type="ChEBI" id="CHEBI:456215"/>
    </reaction>
</comment>
<dbReference type="GO" id="GO:0000287">
    <property type="term" value="F:magnesium ion binding"/>
    <property type="evidence" value="ECO:0007669"/>
    <property type="project" value="UniProtKB-UniRule"/>
</dbReference>
<evidence type="ECO:0000259" key="15">
    <source>
        <dbReference type="Pfam" id="PF01171"/>
    </source>
</evidence>
<dbReference type="GO" id="GO:0000049">
    <property type="term" value="F:tRNA binding"/>
    <property type="evidence" value="ECO:0007669"/>
    <property type="project" value="UniProtKB-KW"/>
</dbReference>
<dbReference type="GO" id="GO:0005737">
    <property type="term" value="C:cytoplasm"/>
    <property type="evidence" value="ECO:0007669"/>
    <property type="project" value="UniProtKB-SubCell"/>
</dbReference>
<keyword evidence="3 13" id="KW-0820">tRNA-binding</keyword>
<keyword evidence="2 13" id="KW-0963">Cytoplasm</keyword>
<keyword evidence="8 13" id="KW-0067">ATP-binding</keyword>
<dbReference type="HAMAP" id="MF_01850">
    <property type="entry name" value="TtcA"/>
    <property type="match status" value="1"/>
</dbReference>
<gene>
    <name evidence="13 16" type="primary">ttcA</name>
    <name evidence="16" type="ORF">I8J32_004990</name>
</gene>
<dbReference type="CDD" id="cd24138">
    <property type="entry name" value="TtcA-like"/>
    <property type="match status" value="1"/>
</dbReference>
<dbReference type="PANTHER" id="PTHR43686">
    <property type="entry name" value="SULFURTRANSFERASE-RELATED"/>
    <property type="match status" value="1"/>
</dbReference>
<feature type="binding site" evidence="13">
    <location>
        <position position="318"/>
    </location>
    <ligand>
        <name>[4Fe-4S] cluster</name>
        <dbReference type="ChEBI" id="CHEBI:49883"/>
    </ligand>
</feature>
<dbReference type="AlphaFoldDB" id="A0A974Y0Y3"/>
<dbReference type="SUPFAM" id="SSF52402">
    <property type="entry name" value="Adenine nucleotide alpha hydrolases-like"/>
    <property type="match status" value="1"/>
</dbReference>
<name>A0A974Y0Y3_9GAMM</name>
<dbReference type="EC" id="2.8.1.-" evidence="13"/>
<evidence type="ECO:0000256" key="11">
    <source>
        <dbReference type="ARBA" id="ARBA00023004"/>
    </source>
</evidence>
<keyword evidence="9 13" id="KW-0460">Magnesium</keyword>
<reference evidence="16 17" key="1">
    <citation type="submission" date="2021-03" db="EMBL/GenBank/DDBJ databases">
        <title>Lysobacter sp. nov. isolated from soil of gangwondo yeongwol, south Korea.</title>
        <authorList>
            <person name="Kim K.R."/>
            <person name="Kim K.H."/>
            <person name="Jeon C.O."/>
        </authorList>
    </citation>
    <scope>NUCLEOTIDE SEQUENCE [LARGE SCALE GENOMIC DNA]</scope>
    <source>
        <strain evidence="16 17">R19</strain>
    </source>
</reference>
<keyword evidence="4 13" id="KW-0808">Transferase</keyword>
<comment type="subcellular location">
    <subcellularLocation>
        <location evidence="13">Cytoplasm</location>
    </subcellularLocation>
</comment>